<proteinExistence type="predicted"/>
<accession>A0ABN7RJJ0</accession>
<dbReference type="Proteomes" id="UP000679725">
    <property type="component" value="Unassembled WGS sequence"/>
</dbReference>
<sequence length="48" mass="5662">MPYLNRALLNISETIQYGTQWISFTEIETHEQHISKFTLGYLLFISTL</sequence>
<keyword evidence="2" id="KW-1185">Reference proteome</keyword>
<dbReference type="EMBL" id="CAJRAU010000010">
    <property type="protein sequence ID" value="CAG5074386.1"/>
    <property type="molecule type" value="Genomic_DNA"/>
</dbReference>
<name>A0ABN7RJJ0_9BACT</name>
<evidence type="ECO:0000313" key="1">
    <source>
        <dbReference type="EMBL" id="CAG5074386.1"/>
    </source>
</evidence>
<gene>
    <name evidence="1" type="ORF">DYBT9623_05074</name>
</gene>
<evidence type="ECO:0000313" key="2">
    <source>
        <dbReference type="Proteomes" id="UP000679725"/>
    </source>
</evidence>
<organism evidence="1 2">
    <name type="scientific">Dyadobacter linearis</name>
    <dbReference type="NCBI Taxonomy" id="2823330"/>
    <lineage>
        <taxon>Bacteria</taxon>
        <taxon>Pseudomonadati</taxon>
        <taxon>Bacteroidota</taxon>
        <taxon>Cytophagia</taxon>
        <taxon>Cytophagales</taxon>
        <taxon>Spirosomataceae</taxon>
        <taxon>Dyadobacter</taxon>
    </lineage>
</organism>
<reference evidence="1 2" key="1">
    <citation type="submission" date="2021-04" db="EMBL/GenBank/DDBJ databases">
        <authorList>
            <person name="Rodrigo-Torres L."/>
            <person name="Arahal R. D."/>
            <person name="Lucena T."/>
        </authorList>
    </citation>
    <scope>NUCLEOTIDE SEQUENCE [LARGE SCALE GENOMIC DNA]</scope>
    <source>
        <strain evidence="1 2">CECT 9623</strain>
    </source>
</reference>
<comment type="caution">
    <text evidence="1">The sequence shown here is derived from an EMBL/GenBank/DDBJ whole genome shotgun (WGS) entry which is preliminary data.</text>
</comment>
<protein>
    <submittedName>
        <fullName evidence="1">Uncharacterized protein</fullName>
    </submittedName>
</protein>